<dbReference type="InterPro" id="IPR009057">
    <property type="entry name" value="Homeodomain-like_sf"/>
</dbReference>
<keyword evidence="2" id="KW-0067">ATP-binding</keyword>
<gene>
    <name evidence="6" type="ORF">VA603_11640</name>
</gene>
<dbReference type="InterPro" id="IPR025944">
    <property type="entry name" value="Sigma_54_int_dom_CS"/>
</dbReference>
<dbReference type="Pfam" id="PF25601">
    <property type="entry name" value="AAA_lid_14"/>
    <property type="match status" value="1"/>
</dbReference>
<feature type="non-terminal residue" evidence="6">
    <location>
        <position position="1"/>
    </location>
</feature>
<dbReference type="Proteomes" id="UP001301653">
    <property type="component" value="Unassembled WGS sequence"/>
</dbReference>
<accession>A0ABU5V660</accession>
<organism evidence="6 7">
    <name type="scientific">Stenotrophomonas capsici</name>
    <dbReference type="NCBI Taxonomy" id="3110230"/>
    <lineage>
        <taxon>Bacteria</taxon>
        <taxon>Pseudomonadati</taxon>
        <taxon>Pseudomonadota</taxon>
        <taxon>Gammaproteobacteria</taxon>
        <taxon>Lysobacterales</taxon>
        <taxon>Lysobacteraceae</taxon>
        <taxon>Stenotrophomonas</taxon>
    </lineage>
</organism>
<dbReference type="Gene3D" id="1.10.10.60">
    <property type="entry name" value="Homeodomain-like"/>
    <property type="match status" value="1"/>
</dbReference>
<evidence type="ECO:0000256" key="2">
    <source>
        <dbReference type="ARBA" id="ARBA00022840"/>
    </source>
</evidence>
<evidence type="ECO:0000313" key="7">
    <source>
        <dbReference type="Proteomes" id="UP001301653"/>
    </source>
</evidence>
<dbReference type="InterPro" id="IPR002197">
    <property type="entry name" value="HTH_Fis"/>
</dbReference>
<evidence type="ECO:0000259" key="5">
    <source>
        <dbReference type="PROSITE" id="PS50045"/>
    </source>
</evidence>
<feature type="domain" description="Sigma-54 factor interaction" evidence="5">
    <location>
        <begin position="1"/>
        <end position="64"/>
    </location>
</feature>
<sequence>RIADHVMRLPALREEADRTALVQALWAPLAQQRTLSDQALQKLAAYHWPGNLRQLVACLRTLVALSEPTAVIAAEGLPEYLLVVPPPAVVPAGDGSLQEMTLEVMRQALAACDGNVSQAAKRLGVNRSTLYRRLKL</sequence>
<protein>
    <submittedName>
        <fullName evidence="6">Helix-turn-helix domain-containing protein</fullName>
    </submittedName>
</protein>
<evidence type="ECO:0000313" key="6">
    <source>
        <dbReference type="EMBL" id="MEA5668189.1"/>
    </source>
</evidence>
<dbReference type="PANTHER" id="PTHR32071">
    <property type="entry name" value="TRANSCRIPTIONAL REGULATORY PROTEIN"/>
    <property type="match status" value="1"/>
</dbReference>
<comment type="caution">
    <text evidence="6">The sequence shown here is derived from an EMBL/GenBank/DDBJ whole genome shotgun (WGS) entry which is preliminary data.</text>
</comment>
<dbReference type="PROSITE" id="PS00688">
    <property type="entry name" value="SIGMA54_INTERACT_3"/>
    <property type="match status" value="1"/>
</dbReference>
<dbReference type="PANTHER" id="PTHR32071:SF77">
    <property type="entry name" value="TRANSCRIPTIONAL REGULATORY PROTEIN"/>
    <property type="match status" value="1"/>
</dbReference>
<proteinExistence type="predicted"/>
<reference evidence="6 7" key="1">
    <citation type="submission" date="2023-12" db="EMBL/GenBank/DDBJ databases">
        <title>Stenotrophomonas guangdongensis sp. nov., isolated from wilted pepper plants (Capsicum annuum).</title>
        <authorList>
            <person name="Qiu M."/>
            <person name="Li Y."/>
            <person name="Liu Q."/>
            <person name="Zhang X."/>
            <person name="Huang Y."/>
            <person name="Guo R."/>
            <person name="Hu M."/>
            <person name="Zhou J."/>
            <person name="Zhou X."/>
        </authorList>
    </citation>
    <scope>NUCLEOTIDE SEQUENCE [LARGE SCALE GENOMIC DNA]</scope>
    <source>
        <strain evidence="6 7">MH1</strain>
    </source>
</reference>
<keyword evidence="4" id="KW-0804">Transcription</keyword>
<dbReference type="InterPro" id="IPR027417">
    <property type="entry name" value="P-loop_NTPase"/>
</dbReference>
<dbReference type="Gene3D" id="1.10.8.60">
    <property type="match status" value="1"/>
</dbReference>
<dbReference type="PRINTS" id="PR01590">
    <property type="entry name" value="HTHFIS"/>
</dbReference>
<evidence type="ECO:0000256" key="4">
    <source>
        <dbReference type="ARBA" id="ARBA00023163"/>
    </source>
</evidence>
<dbReference type="Pfam" id="PF02954">
    <property type="entry name" value="HTH_8"/>
    <property type="match status" value="1"/>
</dbReference>
<dbReference type="SUPFAM" id="SSF52540">
    <property type="entry name" value="P-loop containing nucleoside triphosphate hydrolases"/>
    <property type="match status" value="1"/>
</dbReference>
<dbReference type="PROSITE" id="PS50045">
    <property type="entry name" value="SIGMA54_INTERACT_4"/>
    <property type="match status" value="1"/>
</dbReference>
<dbReference type="SUPFAM" id="SSF46689">
    <property type="entry name" value="Homeodomain-like"/>
    <property type="match status" value="1"/>
</dbReference>
<dbReference type="EMBL" id="JAYFUH010000223">
    <property type="protein sequence ID" value="MEA5668189.1"/>
    <property type="molecule type" value="Genomic_DNA"/>
</dbReference>
<evidence type="ECO:0000256" key="1">
    <source>
        <dbReference type="ARBA" id="ARBA00022741"/>
    </source>
</evidence>
<name>A0ABU5V660_9GAMM</name>
<dbReference type="RefSeq" id="WP_323438945.1">
    <property type="nucleotide sequence ID" value="NZ_JAYFUH010000223.1"/>
</dbReference>
<keyword evidence="7" id="KW-1185">Reference proteome</keyword>
<keyword evidence="1" id="KW-0547">Nucleotide-binding</keyword>
<evidence type="ECO:0000256" key="3">
    <source>
        <dbReference type="ARBA" id="ARBA00023015"/>
    </source>
</evidence>
<keyword evidence="3" id="KW-0805">Transcription regulation</keyword>
<dbReference type="InterPro" id="IPR002078">
    <property type="entry name" value="Sigma_54_int"/>
</dbReference>
<dbReference type="InterPro" id="IPR058031">
    <property type="entry name" value="AAA_lid_NorR"/>
</dbReference>